<keyword evidence="3" id="KW-1185">Reference proteome</keyword>
<evidence type="ECO:0000313" key="3">
    <source>
        <dbReference type="Proteomes" id="UP000800039"/>
    </source>
</evidence>
<dbReference type="Proteomes" id="UP000800039">
    <property type="component" value="Unassembled WGS sequence"/>
</dbReference>
<feature type="transmembrane region" description="Helical" evidence="1">
    <location>
        <begin position="101"/>
        <end position="131"/>
    </location>
</feature>
<feature type="transmembrane region" description="Helical" evidence="1">
    <location>
        <begin position="151"/>
        <end position="173"/>
    </location>
</feature>
<proteinExistence type="predicted"/>
<keyword evidence="1" id="KW-0812">Transmembrane</keyword>
<sequence>MGIFTPLTSPRDPRWQGIQHHHHTIFLVKNLILLLFIIFIIIEYSLFRSWWNRESSTSIDYAPYSFGLRIAFALIPDLVYTIFALVLIFQKPTLSLKDRTWTFHPAFALTFSIIMFGLYVGATFVNVLVIASNEVSFYNMNTWDSIGYAEAGVQGVLGLCYLGLTVCACVAVHRWRIGQEGSKGFVEVDNRMETGMSNV</sequence>
<reference evidence="2" key="1">
    <citation type="submission" date="2020-01" db="EMBL/GenBank/DDBJ databases">
        <authorList>
            <consortium name="DOE Joint Genome Institute"/>
            <person name="Haridas S."/>
            <person name="Albert R."/>
            <person name="Binder M."/>
            <person name="Bloem J."/>
            <person name="Labutti K."/>
            <person name="Salamov A."/>
            <person name="Andreopoulos B."/>
            <person name="Baker S.E."/>
            <person name="Barry K."/>
            <person name="Bills G."/>
            <person name="Bluhm B.H."/>
            <person name="Cannon C."/>
            <person name="Castanera R."/>
            <person name="Culley D.E."/>
            <person name="Daum C."/>
            <person name="Ezra D."/>
            <person name="Gonzalez J.B."/>
            <person name="Henrissat B."/>
            <person name="Kuo A."/>
            <person name="Liang C."/>
            <person name="Lipzen A."/>
            <person name="Lutzoni F."/>
            <person name="Magnuson J."/>
            <person name="Mondo S."/>
            <person name="Nolan M."/>
            <person name="Ohm R."/>
            <person name="Pangilinan J."/>
            <person name="Park H.-J."/>
            <person name="Ramirez L."/>
            <person name="Alfaro M."/>
            <person name="Sun H."/>
            <person name="Tritt A."/>
            <person name="Yoshinaga Y."/>
            <person name="Zwiers L.-H."/>
            <person name="Turgeon B.G."/>
            <person name="Goodwin S.B."/>
            <person name="Spatafora J.W."/>
            <person name="Crous P.W."/>
            <person name="Grigoriev I.V."/>
        </authorList>
    </citation>
    <scope>NUCLEOTIDE SEQUENCE</scope>
    <source>
        <strain evidence="2">CBS 394.84</strain>
    </source>
</reference>
<evidence type="ECO:0008006" key="4">
    <source>
        <dbReference type="Google" id="ProtNLM"/>
    </source>
</evidence>
<keyword evidence="1" id="KW-0472">Membrane</keyword>
<accession>A0A9P4L6J8</accession>
<keyword evidence="1" id="KW-1133">Transmembrane helix</keyword>
<dbReference type="RefSeq" id="XP_040786005.1">
    <property type="nucleotide sequence ID" value="XM_040935643.1"/>
</dbReference>
<feature type="transmembrane region" description="Helical" evidence="1">
    <location>
        <begin position="66"/>
        <end position="89"/>
    </location>
</feature>
<organism evidence="2 3">
    <name type="scientific">Cucurbitaria berberidis CBS 394.84</name>
    <dbReference type="NCBI Taxonomy" id="1168544"/>
    <lineage>
        <taxon>Eukaryota</taxon>
        <taxon>Fungi</taxon>
        <taxon>Dikarya</taxon>
        <taxon>Ascomycota</taxon>
        <taxon>Pezizomycotina</taxon>
        <taxon>Dothideomycetes</taxon>
        <taxon>Pleosporomycetidae</taxon>
        <taxon>Pleosporales</taxon>
        <taxon>Pleosporineae</taxon>
        <taxon>Cucurbitariaceae</taxon>
        <taxon>Cucurbitaria</taxon>
    </lineage>
</organism>
<name>A0A9P4L6J8_9PLEO</name>
<evidence type="ECO:0000256" key="1">
    <source>
        <dbReference type="SAM" id="Phobius"/>
    </source>
</evidence>
<evidence type="ECO:0000313" key="2">
    <source>
        <dbReference type="EMBL" id="KAF1843442.1"/>
    </source>
</evidence>
<gene>
    <name evidence="2" type="ORF">K460DRAFT_387518</name>
</gene>
<dbReference type="AlphaFoldDB" id="A0A9P4L6J8"/>
<comment type="caution">
    <text evidence="2">The sequence shown here is derived from an EMBL/GenBank/DDBJ whole genome shotgun (WGS) entry which is preliminary data.</text>
</comment>
<feature type="transmembrane region" description="Helical" evidence="1">
    <location>
        <begin position="24"/>
        <end position="46"/>
    </location>
</feature>
<dbReference type="GeneID" id="63852894"/>
<dbReference type="OrthoDB" id="4167046at2759"/>
<dbReference type="EMBL" id="ML976617">
    <property type="protein sequence ID" value="KAF1843442.1"/>
    <property type="molecule type" value="Genomic_DNA"/>
</dbReference>
<protein>
    <recommendedName>
        <fullName evidence="4">MARVEL domain-containing protein</fullName>
    </recommendedName>
</protein>